<feature type="region of interest" description="Disordered" evidence="1">
    <location>
        <begin position="49"/>
        <end position="130"/>
    </location>
</feature>
<dbReference type="GO" id="GO:0006303">
    <property type="term" value="P:double-strand break repair via nonhomologous end joining"/>
    <property type="evidence" value="ECO:0007669"/>
    <property type="project" value="TreeGrafter"/>
</dbReference>
<dbReference type="GO" id="GO:0005737">
    <property type="term" value="C:cytoplasm"/>
    <property type="evidence" value="ECO:0007669"/>
    <property type="project" value="TreeGrafter"/>
</dbReference>
<dbReference type="Bgee" id="ENSGACG00000012536">
    <property type="expression patterns" value="Expressed in embryo and 13 other cell types or tissues"/>
</dbReference>
<evidence type="ECO:0000256" key="1">
    <source>
        <dbReference type="SAM" id="MobiDB-lite"/>
    </source>
</evidence>
<dbReference type="GO" id="GO:0005634">
    <property type="term" value="C:nucleus"/>
    <property type="evidence" value="ECO:0007669"/>
    <property type="project" value="TreeGrafter"/>
</dbReference>
<evidence type="ECO:0000313" key="2">
    <source>
        <dbReference type="Ensembl" id="ENSGACP00000016565.1"/>
    </source>
</evidence>
<dbReference type="PANTHER" id="PTHR14566">
    <property type="entry name" value="CELL CYCLE REGULATOR OF NON-HOMOLOGOUS END JOINING"/>
    <property type="match status" value="1"/>
</dbReference>
<sequence length="155" mass="16624">MAKKGARAKEEEPLKSARKRKTARAAFYCMNEKELVEAALSRLTDAAREDVALPADRKVEDKAAATTVNTGEDPATAEKTAELLTSAEQSSDGGDALDTTCVSETDVEISPRHLGPEGQRAGPARDHGGLVNIGLKAEGKEKDDALRLVREIFFT</sequence>
<accession>G3PG41</accession>
<dbReference type="InParanoid" id="G3PG41"/>
<organism evidence="2">
    <name type="scientific">Gasterosteus aculeatus</name>
    <name type="common">Three-spined stickleback</name>
    <dbReference type="NCBI Taxonomy" id="69293"/>
    <lineage>
        <taxon>Eukaryota</taxon>
        <taxon>Metazoa</taxon>
        <taxon>Chordata</taxon>
        <taxon>Craniata</taxon>
        <taxon>Vertebrata</taxon>
        <taxon>Euteleostomi</taxon>
        <taxon>Actinopterygii</taxon>
        <taxon>Neopterygii</taxon>
        <taxon>Teleostei</taxon>
        <taxon>Neoteleostei</taxon>
        <taxon>Acanthomorphata</taxon>
        <taxon>Eupercaria</taxon>
        <taxon>Perciformes</taxon>
        <taxon>Cottioidei</taxon>
        <taxon>Gasterosteales</taxon>
        <taxon>Gasterosteidae</taxon>
        <taxon>Gasterosteus</taxon>
    </lineage>
</organism>
<feature type="region of interest" description="Disordered" evidence="1">
    <location>
        <begin position="1"/>
        <end position="21"/>
    </location>
</feature>
<name>G3PG41_GASAC</name>
<dbReference type="Ensembl" id="ENSGACT00000016598.1">
    <property type="protein sequence ID" value="ENSGACP00000016565.1"/>
    <property type="gene ID" value="ENSGACG00000012536.1"/>
</dbReference>
<dbReference type="InterPro" id="IPR028278">
    <property type="entry name" value="MRI"/>
</dbReference>
<dbReference type="AlphaFoldDB" id="G3PG41"/>
<reference evidence="2" key="2">
    <citation type="submission" date="2024-04" db="UniProtKB">
        <authorList>
            <consortium name="Ensembl"/>
        </authorList>
    </citation>
    <scope>IDENTIFICATION</scope>
</reference>
<protein>
    <submittedName>
        <fullName evidence="2">Uncharacterized protein</fullName>
    </submittedName>
</protein>
<dbReference type="PANTHER" id="PTHR14566:SF0">
    <property type="entry name" value="CELL CYCLE REGULATOR OF NON-HOMOLOGOUS END JOINING"/>
    <property type="match status" value="1"/>
</dbReference>
<dbReference type="OMA" id="FYCMNEA"/>
<dbReference type="FunCoup" id="G3PG41">
    <property type="interactions" value="3"/>
</dbReference>
<dbReference type="GO" id="GO:2001033">
    <property type="term" value="P:negative regulation of double-strand break repair via nonhomologous end joining"/>
    <property type="evidence" value="ECO:0007669"/>
    <property type="project" value="InterPro"/>
</dbReference>
<reference evidence="2" key="1">
    <citation type="submission" date="2006-01" db="EMBL/GenBank/DDBJ databases">
        <authorList>
            <person name="Lindblad-Toh K."/>
            <person name="Mauceli E."/>
            <person name="Grabherr M."/>
            <person name="Chang J.L."/>
            <person name="Lander E.S."/>
        </authorList>
    </citation>
    <scope>NUCLEOTIDE SEQUENCE [LARGE SCALE GENOMIC DNA]</scope>
</reference>
<feature type="compositionally biased region" description="Basic and acidic residues" evidence="1">
    <location>
        <begin position="49"/>
        <end position="63"/>
    </location>
</feature>
<proteinExistence type="predicted"/>